<dbReference type="KEGG" id="acel:acsn021_22360"/>
<reference evidence="1 2" key="1">
    <citation type="journal article" date="2016" name="Int. J. Syst. Evol. Microbiol.">
        <title>Descriptions of Anaerotaenia torta gen. nov., sp. nov. and Anaerocolumna cellulosilytica gen. nov., sp. nov. isolated from a methanogenic reactor of cattle waste.</title>
        <authorList>
            <person name="Uek A."/>
            <person name="Ohtaki Y."/>
            <person name="Kaku N."/>
            <person name="Ueki K."/>
        </authorList>
    </citation>
    <scope>NUCLEOTIDE SEQUENCE [LARGE SCALE GENOMIC DNA]</scope>
    <source>
        <strain evidence="1 2">SN021</strain>
    </source>
</reference>
<evidence type="ECO:0000313" key="2">
    <source>
        <dbReference type="Proteomes" id="UP000515561"/>
    </source>
</evidence>
<dbReference type="EMBL" id="AP023367">
    <property type="protein sequence ID" value="BCJ94667.1"/>
    <property type="molecule type" value="Genomic_DNA"/>
</dbReference>
<evidence type="ECO:0000313" key="1">
    <source>
        <dbReference type="EMBL" id="BCJ94667.1"/>
    </source>
</evidence>
<protein>
    <submittedName>
        <fullName evidence="1">Uncharacterized protein</fullName>
    </submittedName>
</protein>
<keyword evidence="2" id="KW-1185">Reference proteome</keyword>
<gene>
    <name evidence="1" type="ORF">acsn021_22360</name>
</gene>
<dbReference type="AlphaFoldDB" id="A0A6S6R3Q3"/>
<proteinExistence type="predicted"/>
<dbReference type="RefSeq" id="WP_184089488.1">
    <property type="nucleotide sequence ID" value="NZ_AP023367.1"/>
</dbReference>
<sequence length="113" mass="13223">MQHEEKKLTLIINELLTLLLLNGAEEIDVNIKRKGDASEITMIHRQCKYDAKFIEKMKYNLNTQRQSEVEGYYWQLVGEDDSSNELHLVGAMIDTAEVDMKQNDLHIFLVRKK</sequence>
<accession>A0A6S6R3Q3</accession>
<name>A0A6S6R3Q3_9FIRM</name>
<organism evidence="1 2">
    <name type="scientific">Anaerocolumna cellulosilytica</name>
    <dbReference type="NCBI Taxonomy" id="433286"/>
    <lineage>
        <taxon>Bacteria</taxon>
        <taxon>Bacillati</taxon>
        <taxon>Bacillota</taxon>
        <taxon>Clostridia</taxon>
        <taxon>Lachnospirales</taxon>
        <taxon>Lachnospiraceae</taxon>
        <taxon>Anaerocolumna</taxon>
    </lineage>
</organism>
<dbReference type="Proteomes" id="UP000515561">
    <property type="component" value="Chromosome"/>
</dbReference>